<dbReference type="CDD" id="cd06234">
    <property type="entry name" value="M14_PaCCP-like"/>
    <property type="match status" value="1"/>
</dbReference>
<dbReference type="Proteomes" id="UP000600865">
    <property type="component" value="Unassembled WGS sequence"/>
</dbReference>
<dbReference type="GO" id="GO:0004181">
    <property type="term" value="F:metallocarboxypeptidase activity"/>
    <property type="evidence" value="ECO:0007669"/>
    <property type="project" value="InterPro"/>
</dbReference>
<dbReference type="PANTHER" id="PTHR12756:SF11">
    <property type="entry name" value="CYTOSOLIC CARBOXYPEPTIDASE 1"/>
    <property type="match status" value="1"/>
</dbReference>
<proteinExistence type="inferred from homology"/>
<evidence type="ECO:0000313" key="4">
    <source>
        <dbReference type="EMBL" id="GGX60700.1"/>
    </source>
</evidence>
<dbReference type="RefSeq" id="WP_189581638.1">
    <property type="nucleotide sequence ID" value="NZ_BMYV01000001.1"/>
</dbReference>
<comment type="cofactor">
    <cofactor evidence="1">
        <name>Zn(2+)</name>
        <dbReference type="ChEBI" id="CHEBI:29105"/>
    </cofactor>
</comment>
<dbReference type="GO" id="GO:0008270">
    <property type="term" value="F:zinc ion binding"/>
    <property type="evidence" value="ECO:0007669"/>
    <property type="project" value="InterPro"/>
</dbReference>
<dbReference type="InterPro" id="IPR000834">
    <property type="entry name" value="Peptidase_M14"/>
</dbReference>
<sequence length="374" mass="41353">MALNINAAFDSGNILVESADDPRDIRLSIRKDSESDFYQWFHFRASGAKGTACTFRITNAAGAAFTGGWDGYRVVASYDRETWFRVDATKYENGHLIWNHAPEQDSIYYAYFAPYSMERHADLIADCLQYDGVSLEVLGQSVEGQTIDCLTIGEGDKTIWVIARQHPGESMAEWWMEGFLARLLDEEDEVAQQLRRDVKFRIVPNMNPDGSRHGNLRTNIKGANLNREWGVATPERCPEVLCTIAAMDADKPVLCLDVHGDESLPYNFIAGAEGIPGYTQKQADDLAAFLTAYKKASPDFQTEHGYGLSPAGTGNLTMCTNYTAHRYDCLAMTLEMPFKDNADAPDAAEGWSPDRSAQLGGAVLDAMADVVGQL</sequence>
<feature type="active site" description="Proton donor/acceptor" evidence="2">
    <location>
        <position position="335"/>
    </location>
</feature>
<evidence type="ECO:0000256" key="1">
    <source>
        <dbReference type="ARBA" id="ARBA00001947"/>
    </source>
</evidence>
<comment type="similarity">
    <text evidence="2">Belongs to the peptidase M14 family.</text>
</comment>
<dbReference type="Pfam" id="PF00246">
    <property type="entry name" value="Peptidase_M14"/>
    <property type="match status" value="1"/>
</dbReference>
<evidence type="ECO:0000313" key="5">
    <source>
        <dbReference type="Proteomes" id="UP000600865"/>
    </source>
</evidence>
<evidence type="ECO:0000256" key="2">
    <source>
        <dbReference type="PROSITE-ProRule" id="PRU01379"/>
    </source>
</evidence>
<name>A0A918KES6_9PROT</name>
<feature type="domain" description="Peptidase M14" evidence="3">
    <location>
        <begin position="113"/>
        <end position="371"/>
    </location>
</feature>
<organism evidence="4 5">
    <name type="scientific">Litorimonas cladophorae</name>
    <dbReference type="NCBI Taxonomy" id="1220491"/>
    <lineage>
        <taxon>Bacteria</taxon>
        <taxon>Pseudomonadati</taxon>
        <taxon>Pseudomonadota</taxon>
        <taxon>Alphaproteobacteria</taxon>
        <taxon>Maricaulales</taxon>
        <taxon>Robiginitomaculaceae</taxon>
    </lineage>
</organism>
<keyword evidence="5" id="KW-1185">Reference proteome</keyword>
<accession>A0A918KES6</accession>
<dbReference type="InterPro" id="IPR050821">
    <property type="entry name" value="Cytosolic_carboxypeptidase"/>
</dbReference>
<dbReference type="AlphaFoldDB" id="A0A918KES6"/>
<dbReference type="GO" id="GO:0006508">
    <property type="term" value="P:proteolysis"/>
    <property type="evidence" value="ECO:0007669"/>
    <property type="project" value="InterPro"/>
</dbReference>
<comment type="caution">
    <text evidence="4">The sequence shown here is derived from an EMBL/GenBank/DDBJ whole genome shotgun (WGS) entry which is preliminary data.</text>
</comment>
<gene>
    <name evidence="4" type="ORF">GCM10011309_08170</name>
</gene>
<dbReference type="PROSITE" id="PS52035">
    <property type="entry name" value="PEPTIDASE_M14"/>
    <property type="match status" value="1"/>
</dbReference>
<dbReference type="EMBL" id="BMYV01000001">
    <property type="protein sequence ID" value="GGX60700.1"/>
    <property type="molecule type" value="Genomic_DNA"/>
</dbReference>
<protein>
    <recommendedName>
        <fullName evidence="3">Peptidase M14 domain-containing protein</fullName>
    </recommendedName>
</protein>
<dbReference type="SUPFAM" id="SSF53187">
    <property type="entry name" value="Zn-dependent exopeptidases"/>
    <property type="match status" value="1"/>
</dbReference>
<evidence type="ECO:0000259" key="3">
    <source>
        <dbReference type="PROSITE" id="PS52035"/>
    </source>
</evidence>
<reference evidence="4 5" key="1">
    <citation type="journal article" date="2014" name="Int. J. Syst. Evol. Microbiol.">
        <title>Complete genome sequence of Corynebacterium casei LMG S-19264T (=DSM 44701T), isolated from a smear-ripened cheese.</title>
        <authorList>
            <consortium name="US DOE Joint Genome Institute (JGI-PGF)"/>
            <person name="Walter F."/>
            <person name="Albersmeier A."/>
            <person name="Kalinowski J."/>
            <person name="Ruckert C."/>
        </authorList>
    </citation>
    <scope>NUCLEOTIDE SEQUENCE [LARGE SCALE GENOMIC DNA]</scope>
    <source>
        <strain evidence="4 5">KCTC 23968</strain>
    </source>
</reference>
<dbReference type="Gene3D" id="2.60.40.3120">
    <property type="match status" value="1"/>
</dbReference>
<dbReference type="PANTHER" id="PTHR12756">
    <property type="entry name" value="CYTOSOLIC CARBOXYPEPTIDASE"/>
    <property type="match status" value="1"/>
</dbReference>
<dbReference type="InterPro" id="IPR040626">
    <property type="entry name" value="Pepdidase_M14_N"/>
</dbReference>
<dbReference type="Pfam" id="PF18027">
    <property type="entry name" value="Pepdidase_M14_N"/>
    <property type="match status" value="1"/>
</dbReference>
<dbReference type="Gene3D" id="3.40.630.10">
    <property type="entry name" value="Zn peptidases"/>
    <property type="match status" value="1"/>
</dbReference>